<evidence type="ECO:0000313" key="3">
    <source>
        <dbReference type="Proteomes" id="UP000658278"/>
    </source>
</evidence>
<feature type="signal peptide" evidence="1">
    <location>
        <begin position="1"/>
        <end position="21"/>
    </location>
</feature>
<keyword evidence="1" id="KW-0732">Signal</keyword>
<dbReference type="EMBL" id="JAENII010000003">
    <property type="protein sequence ID" value="MBK1826331.1"/>
    <property type="molecule type" value="Genomic_DNA"/>
</dbReference>
<dbReference type="AlphaFoldDB" id="A0A934RC80"/>
<sequence length="218" mass="24338">MKALVNLLAVLLPLLPGTLEAGSLRHAKPDTKSYEFQDGDIVFQGNACPQSDAVRAATDSRFTHCGVVFSHEGKWMVMEAIHPVQITPLKQFVDRSLPDTFHAMRLRNAPDKTSIAQAKAWATRQAGLPYDLKFQWDDEALYCSEFVWKLYDRAGVRLCKTRSFKNYKLDSPVVKRVIDQRYGGIHNLPPDEPVVAPSDLAASPLLVEVPHAGGKKLR</sequence>
<accession>A0A934RC80</accession>
<dbReference type="SUPFAM" id="SSF54001">
    <property type="entry name" value="Cysteine proteinases"/>
    <property type="match status" value="1"/>
</dbReference>
<evidence type="ECO:0000256" key="1">
    <source>
        <dbReference type="SAM" id="SignalP"/>
    </source>
</evidence>
<dbReference type="InterPro" id="IPR024453">
    <property type="entry name" value="Peptidase_C92"/>
</dbReference>
<comment type="caution">
    <text evidence="2">The sequence shown here is derived from an EMBL/GenBank/DDBJ whole genome shotgun (WGS) entry which is preliminary data.</text>
</comment>
<reference evidence="2" key="1">
    <citation type="submission" date="2021-01" db="EMBL/GenBank/DDBJ databases">
        <title>Modified the classification status of verrucomicrobia.</title>
        <authorList>
            <person name="Feng X."/>
        </authorList>
    </citation>
    <scope>NUCLEOTIDE SEQUENCE</scope>
    <source>
        <strain evidence="2">KCTC 22201</strain>
    </source>
</reference>
<organism evidence="2 3">
    <name type="scientific">Haloferula rosea</name>
    <dbReference type="NCBI Taxonomy" id="490093"/>
    <lineage>
        <taxon>Bacteria</taxon>
        <taxon>Pseudomonadati</taxon>
        <taxon>Verrucomicrobiota</taxon>
        <taxon>Verrucomicrobiia</taxon>
        <taxon>Verrucomicrobiales</taxon>
        <taxon>Verrucomicrobiaceae</taxon>
        <taxon>Haloferula</taxon>
    </lineage>
</organism>
<evidence type="ECO:0008006" key="4">
    <source>
        <dbReference type="Google" id="ProtNLM"/>
    </source>
</evidence>
<keyword evidence="3" id="KW-1185">Reference proteome</keyword>
<dbReference type="RefSeq" id="WP_200277191.1">
    <property type="nucleotide sequence ID" value="NZ_JAENII010000003.1"/>
</dbReference>
<evidence type="ECO:0000313" key="2">
    <source>
        <dbReference type="EMBL" id="MBK1826331.1"/>
    </source>
</evidence>
<dbReference type="Pfam" id="PF05708">
    <property type="entry name" value="Peptidase_C92"/>
    <property type="match status" value="1"/>
</dbReference>
<dbReference type="InterPro" id="IPR038765">
    <property type="entry name" value="Papain-like_cys_pep_sf"/>
</dbReference>
<feature type="chain" id="PRO_5036813233" description="Permuted papain-like amidase enzyme, YaeF/YiiX, C92 family" evidence="1">
    <location>
        <begin position="22"/>
        <end position="218"/>
    </location>
</feature>
<protein>
    <recommendedName>
        <fullName evidence="4">Permuted papain-like amidase enzyme, YaeF/YiiX, C92 family</fullName>
    </recommendedName>
</protein>
<gene>
    <name evidence="2" type="ORF">JIN81_04830</name>
</gene>
<dbReference type="Gene3D" id="3.90.1720.10">
    <property type="entry name" value="endopeptidase domain like (from Nostoc punctiforme)"/>
    <property type="match status" value="1"/>
</dbReference>
<proteinExistence type="predicted"/>
<dbReference type="Proteomes" id="UP000658278">
    <property type="component" value="Unassembled WGS sequence"/>
</dbReference>
<name>A0A934RC80_9BACT</name>